<evidence type="ECO:0000256" key="1">
    <source>
        <dbReference type="SAM" id="MobiDB-lite"/>
    </source>
</evidence>
<proteinExistence type="predicted"/>
<dbReference type="Proteomes" id="UP001187192">
    <property type="component" value="Unassembled WGS sequence"/>
</dbReference>
<name>A0AA88DY04_FICCA</name>
<protein>
    <submittedName>
        <fullName evidence="2">Uncharacterized protein</fullName>
    </submittedName>
</protein>
<keyword evidence="3" id="KW-1185">Reference proteome</keyword>
<accession>A0AA88DY04</accession>
<dbReference type="AlphaFoldDB" id="A0AA88DY04"/>
<evidence type="ECO:0000313" key="2">
    <source>
        <dbReference type="EMBL" id="GMN64167.1"/>
    </source>
</evidence>
<gene>
    <name evidence="2" type="ORF">TIFTF001_033233</name>
</gene>
<comment type="caution">
    <text evidence="2">The sequence shown here is derived from an EMBL/GenBank/DDBJ whole genome shotgun (WGS) entry which is preliminary data.</text>
</comment>
<dbReference type="EMBL" id="BTGU01000170">
    <property type="protein sequence ID" value="GMN64167.1"/>
    <property type="molecule type" value="Genomic_DNA"/>
</dbReference>
<reference evidence="2" key="1">
    <citation type="submission" date="2023-07" db="EMBL/GenBank/DDBJ databases">
        <title>draft genome sequence of fig (Ficus carica).</title>
        <authorList>
            <person name="Takahashi T."/>
            <person name="Nishimura K."/>
        </authorList>
    </citation>
    <scope>NUCLEOTIDE SEQUENCE</scope>
</reference>
<sequence length="102" mass="11579">MNLKNQHLKDFVFTSSDWRDSLEITIDTPDLVSFSYIGFSLFKISVHAPNLLDASIKFKVLDRHWKAYSDYCSSKAYEGSDRLPTVQEGDTPKIPALDGTFS</sequence>
<organism evidence="2 3">
    <name type="scientific">Ficus carica</name>
    <name type="common">Common fig</name>
    <dbReference type="NCBI Taxonomy" id="3494"/>
    <lineage>
        <taxon>Eukaryota</taxon>
        <taxon>Viridiplantae</taxon>
        <taxon>Streptophyta</taxon>
        <taxon>Embryophyta</taxon>
        <taxon>Tracheophyta</taxon>
        <taxon>Spermatophyta</taxon>
        <taxon>Magnoliopsida</taxon>
        <taxon>eudicotyledons</taxon>
        <taxon>Gunneridae</taxon>
        <taxon>Pentapetalae</taxon>
        <taxon>rosids</taxon>
        <taxon>fabids</taxon>
        <taxon>Rosales</taxon>
        <taxon>Moraceae</taxon>
        <taxon>Ficeae</taxon>
        <taxon>Ficus</taxon>
    </lineage>
</organism>
<evidence type="ECO:0000313" key="3">
    <source>
        <dbReference type="Proteomes" id="UP001187192"/>
    </source>
</evidence>
<feature type="region of interest" description="Disordered" evidence="1">
    <location>
        <begin position="80"/>
        <end position="102"/>
    </location>
</feature>